<reference evidence="2" key="1">
    <citation type="submission" date="2024-03" db="EMBL/GenBank/DDBJ databases">
        <title>WGS assembly of Saponaria officinalis var. Norfolk2.</title>
        <authorList>
            <person name="Jenkins J."/>
            <person name="Shu S."/>
            <person name="Grimwood J."/>
            <person name="Barry K."/>
            <person name="Goodstein D."/>
            <person name="Schmutz J."/>
            <person name="Leebens-Mack J."/>
            <person name="Osbourn A."/>
        </authorList>
    </citation>
    <scope>NUCLEOTIDE SEQUENCE [LARGE SCALE GENOMIC DNA]</scope>
    <source>
        <strain evidence="2">JIC</strain>
    </source>
</reference>
<dbReference type="PANTHER" id="PTHR46354">
    <property type="entry name" value="DOG1 DOMAIN-CONTAINING PROTEIN"/>
    <property type="match status" value="1"/>
</dbReference>
<dbReference type="EMBL" id="JBDFQZ010000011">
    <property type="protein sequence ID" value="KAK9678469.1"/>
    <property type="molecule type" value="Genomic_DNA"/>
</dbReference>
<name>A0AAW1HRC7_SAPOF</name>
<accession>A0AAW1HRC7</accession>
<dbReference type="AlphaFoldDB" id="A0AAW1HRC7"/>
<protein>
    <recommendedName>
        <fullName evidence="1">DOG1 domain-containing protein</fullName>
    </recommendedName>
</protein>
<sequence>MSANSNTSHTNKTSVPSSCKNFNEFFNSWLERQQAYLDKLVEASSFESRDEKRELVEKVLLHYEEYYEEKYKVISQDIFQLFSPPWLNTFEMAILWIDGLFKPPSTDWS</sequence>
<dbReference type="Proteomes" id="UP001443914">
    <property type="component" value="Unassembled WGS sequence"/>
</dbReference>
<evidence type="ECO:0000313" key="2">
    <source>
        <dbReference type="EMBL" id="KAK9678469.1"/>
    </source>
</evidence>
<feature type="domain" description="DOG1" evidence="1">
    <location>
        <begin position="19"/>
        <end position="109"/>
    </location>
</feature>
<organism evidence="2 3">
    <name type="scientific">Saponaria officinalis</name>
    <name type="common">Common soapwort</name>
    <name type="synonym">Lychnis saponaria</name>
    <dbReference type="NCBI Taxonomy" id="3572"/>
    <lineage>
        <taxon>Eukaryota</taxon>
        <taxon>Viridiplantae</taxon>
        <taxon>Streptophyta</taxon>
        <taxon>Embryophyta</taxon>
        <taxon>Tracheophyta</taxon>
        <taxon>Spermatophyta</taxon>
        <taxon>Magnoliopsida</taxon>
        <taxon>eudicotyledons</taxon>
        <taxon>Gunneridae</taxon>
        <taxon>Pentapetalae</taxon>
        <taxon>Caryophyllales</taxon>
        <taxon>Caryophyllaceae</taxon>
        <taxon>Caryophylleae</taxon>
        <taxon>Saponaria</taxon>
    </lineage>
</organism>
<dbReference type="Pfam" id="PF14144">
    <property type="entry name" value="DOG1"/>
    <property type="match status" value="1"/>
</dbReference>
<proteinExistence type="predicted"/>
<gene>
    <name evidence="2" type="ORF">RND81_11G213500</name>
</gene>
<evidence type="ECO:0000313" key="3">
    <source>
        <dbReference type="Proteomes" id="UP001443914"/>
    </source>
</evidence>
<dbReference type="InterPro" id="IPR051886">
    <property type="entry name" value="Seed_Dev/Stress_Resp_Reg"/>
</dbReference>
<evidence type="ECO:0000259" key="1">
    <source>
        <dbReference type="PROSITE" id="PS51806"/>
    </source>
</evidence>
<comment type="caution">
    <text evidence="2">The sequence shown here is derived from an EMBL/GenBank/DDBJ whole genome shotgun (WGS) entry which is preliminary data.</text>
</comment>
<dbReference type="GO" id="GO:0043565">
    <property type="term" value="F:sequence-specific DNA binding"/>
    <property type="evidence" value="ECO:0007669"/>
    <property type="project" value="InterPro"/>
</dbReference>
<dbReference type="GO" id="GO:0006351">
    <property type="term" value="P:DNA-templated transcription"/>
    <property type="evidence" value="ECO:0007669"/>
    <property type="project" value="InterPro"/>
</dbReference>
<dbReference type="PANTHER" id="PTHR46354:SF1">
    <property type="entry name" value="PROTEIN RESPONSE TO ABA AND SALT 1-RELATED"/>
    <property type="match status" value="1"/>
</dbReference>
<dbReference type="InterPro" id="IPR025422">
    <property type="entry name" value="TGA_domain"/>
</dbReference>
<keyword evidence="3" id="KW-1185">Reference proteome</keyword>
<dbReference type="PROSITE" id="PS51806">
    <property type="entry name" value="DOG1"/>
    <property type="match status" value="1"/>
</dbReference>